<evidence type="ECO:0008006" key="3">
    <source>
        <dbReference type="Google" id="ProtNLM"/>
    </source>
</evidence>
<sequence length="177" mass="18583">MLTTGFGVLATVVALTFGVLWASDDSGAQLASLRGQQQTDSSAEDFATHYALAVSRVDHTDIDAWRRALDTGITDALKVKMDAAVNVVGPLLTEMQYTSTAKPLAAKVSQRDGDRYVVQVFIDMNSRSRQTPDGVAATASYTITLRHSGSWTITDVGGVGAGLPSGDTPTPAPAPGR</sequence>
<reference evidence="1 2" key="1">
    <citation type="submission" date="2024-10" db="EMBL/GenBank/DDBJ databases">
        <title>The Natural Products Discovery Center: Release of the First 8490 Sequenced Strains for Exploring Actinobacteria Biosynthetic Diversity.</title>
        <authorList>
            <person name="Kalkreuter E."/>
            <person name="Kautsar S.A."/>
            <person name="Yang D."/>
            <person name="Bader C.D."/>
            <person name="Teijaro C.N."/>
            <person name="Fluegel L."/>
            <person name="Davis C.M."/>
            <person name="Simpson J.R."/>
            <person name="Lauterbach L."/>
            <person name="Steele A.D."/>
            <person name="Gui C."/>
            <person name="Meng S."/>
            <person name="Li G."/>
            <person name="Viehrig K."/>
            <person name="Ye F."/>
            <person name="Su P."/>
            <person name="Kiefer A.F."/>
            <person name="Nichols A."/>
            <person name="Cepeda A.J."/>
            <person name="Yan W."/>
            <person name="Fan B."/>
            <person name="Jiang Y."/>
            <person name="Adhikari A."/>
            <person name="Zheng C.-J."/>
            <person name="Schuster L."/>
            <person name="Cowan T.M."/>
            <person name="Smanski M.J."/>
            <person name="Chevrette M.G."/>
            <person name="De Carvalho L.P.S."/>
            <person name="Shen B."/>
        </authorList>
    </citation>
    <scope>NUCLEOTIDE SEQUENCE [LARGE SCALE GENOMIC DNA]</scope>
    <source>
        <strain evidence="1 2">NPDC004119</strain>
    </source>
</reference>
<proteinExistence type="predicted"/>
<gene>
    <name evidence="1" type="ORF">ACFYU5_34005</name>
</gene>
<organism evidence="1 2">
    <name type="scientific">Nocardia aobensis</name>
    <dbReference type="NCBI Taxonomy" id="257277"/>
    <lineage>
        <taxon>Bacteria</taxon>
        <taxon>Bacillati</taxon>
        <taxon>Actinomycetota</taxon>
        <taxon>Actinomycetes</taxon>
        <taxon>Mycobacteriales</taxon>
        <taxon>Nocardiaceae</taxon>
        <taxon>Nocardia</taxon>
    </lineage>
</organism>
<dbReference type="Proteomes" id="UP001601442">
    <property type="component" value="Unassembled WGS sequence"/>
</dbReference>
<evidence type="ECO:0000313" key="1">
    <source>
        <dbReference type="EMBL" id="MFF0501453.1"/>
    </source>
</evidence>
<dbReference type="RefSeq" id="WP_387401482.1">
    <property type="nucleotide sequence ID" value="NZ_JBIAMT010000009.1"/>
</dbReference>
<keyword evidence="2" id="KW-1185">Reference proteome</keyword>
<protein>
    <recommendedName>
        <fullName evidence="3">Mce-associated membrane protein</fullName>
    </recommendedName>
</protein>
<accession>A0ABW6PE70</accession>
<evidence type="ECO:0000313" key="2">
    <source>
        <dbReference type="Proteomes" id="UP001601442"/>
    </source>
</evidence>
<name>A0ABW6PE70_9NOCA</name>
<comment type="caution">
    <text evidence="1">The sequence shown here is derived from an EMBL/GenBank/DDBJ whole genome shotgun (WGS) entry which is preliminary data.</text>
</comment>
<dbReference type="EMBL" id="JBIAMT010000009">
    <property type="protein sequence ID" value="MFF0501453.1"/>
    <property type="molecule type" value="Genomic_DNA"/>
</dbReference>